<dbReference type="InterPro" id="IPR036388">
    <property type="entry name" value="WH-like_DNA-bd_sf"/>
</dbReference>
<dbReference type="RefSeq" id="WP_270043194.1">
    <property type="nucleotide sequence ID" value="NZ_JAPDOD010000029.1"/>
</dbReference>
<evidence type="ECO:0000259" key="13">
    <source>
        <dbReference type="PROSITE" id="PS50944"/>
    </source>
</evidence>
<dbReference type="InterPro" id="IPR022689">
    <property type="entry name" value="Iron_dep_repressor"/>
</dbReference>
<protein>
    <recommendedName>
        <fullName evidence="12">Manganese transport regulator</fullName>
    </recommendedName>
</protein>
<dbReference type="SUPFAM" id="SSF46785">
    <property type="entry name" value="Winged helix' DNA-binding domain"/>
    <property type="match status" value="1"/>
</dbReference>
<organism evidence="14 15">
    <name type="scientific">Solirubrobacter ginsenosidimutans</name>
    <dbReference type="NCBI Taxonomy" id="490573"/>
    <lineage>
        <taxon>Bacteria</taxon>
        <taxon>Bacillati</taxon>
        <taxon>Actinomycetota</taxon>
        <taxon>Thermoleophilia</taxon>
        <taxon>Solirubrobacterales</taxon>
        <taxon>Solirubrobacteraceae</taxon>
        <taxon>Solirubrobacter</taxon>
    </lineage>
</organism>
<keyword evidence="4" id="KW-0963">Cytoplasm</keyword>
<dbReference type="InterPro" id="IPR036421">
    <property type="entry name" value="Fe_dep_repressor_sf"/>
</dbReference>
<dbReference type="InterPro" id="IPR008988">
    <property type="entry name" value="Transcriptional_repressor_C"/>
</dbReference>
<evidence type="ECO:0000256" key="1">
    <source>
        <dbReference type="ARBA" id="ARBA00004496"/>
    </source>
</evidence>
<dbReference type="Gene3D" id="2.30.30.90">
    <property type="match status" value="1"/>
</dbReference>
<dbReference type="AlphaFoldDB" id="A0A9X3MWH5"/>
<comment type="subunit">
    <text evidence="3">Homodimer.</text>
</comment>
<comment type="caution">
    <text evidence="14">The sequence shown here is derived from an EMBL/GenBank/DDBJ whole genome shotgun (WGS) entry which is preliminary data.</text>
</comment>
<feature type="domain" description="HTH dtxR-type" evidence="13">
    <location>
        <begin position="1"/>
        <end position="69"/>
    </location>
</feature>
<evidence type="ECO:0000256" key="6">
    <source>
        <dbReference type="ARBA" id="ARBA00023004"/>
    </source>
</evidence>
<keyword evidence="11" id="KW-0464">Manganese</keyword>
<keyword evidence="5" id="KW-0678">Repressor</keyword>
<evidence type="ECO:0000256" key="3">
    <source>
        <dbReference type="ARBA" id="ARBA00011738"/>
    </source>
</evidence>
<dbReference type="InterPro" id="IPR038157">
    <property type="entry name" value="FeoA_core_dom"/>
</dbReference>
<dbReference type="InterPro" id="IPR007167">
    <property type="entry name" value="Fe-transptr_FeoA-like"/>
</dbReference>
<evidence type="ECO:0000256" key="2">
    <source>
        <dbReference type="ARBA" id="ARBA00007871"/>
    </source>
</evidence>
<dbReference type="SUPFAM" id="SSF50037">
    <property type="entry name" value="C-terminal domain of transcriptional repressors"/>
    <property type="match status" value="1"/>
</dbReference>
<dbReference type="GO" id="GO:0046914">
    <property type="term" value="F:transition metal ion binding"/>
    <property type="evidence" value="ECO:0007669"/>
    <property type="project" value="InterPro"/>
</dbReference>
<dbReference type="Proteomes" id="UP001149140">
    <property type="component" value="Unassembled WGS sequence"/>
</dbReference>
<evidence type="ECO:0000256" key="12">
    <source>
        <dbReference type="ARBA" id="ARBA00032593"/>
    </source>
</evidence>
<dbReference type="Gene3D" id="1.10.60.10">
    <property type="entry name" value="Iron dependent repressor, metal binding and dimerisation domain"/>
    <property type="match status" value="1"/>
</dbReference>
<dbReference type="Gene3D" id="1.10.10.10">
    <property type="entry name" value="Winged helix-like DNA-binding domain superfamily/Winged helix DNA-binding domain"/>
    <property type="match status" value="1"/>
</dbReference>
<dbReference type="Pfam" id="PF04023">
    <property type="entry name" value="FeoA"/>
    <property type="match status" value="1"/>
</dbReference>
<dbReference type="GO" id="GO:0046983">
    <property type="term" value="F:protein dimerization activity"/>
    <property type="evidence" value="ECO:0007669"/>
    <property type="project" value="InterPro"/>
</dbReference>
<dbReference type="InterPro" id="IPR001367">
    <property type="entry name" value="Fe_dep_repressor"/>
</dbReference>
<evidence type="ECO:0000256" key="5">
    <source>
        <dbReference type="ARBA" id="ARBA00022491"/>
    </source>
</evidence>
<gene>
    <name evidence="14" type="ORF">OM076_26980</name>
</gene>
<proteinExistence type="inferred from homology"/>
<dbReference type="GO" id="GO:0005737">
    <property type="term" value="C:cytoplasm"/>
    <property type="evidence" value="ECO:0007669"/>
    <property type="project" value="UniProtKB-SubCell"/>
</dbReference>
<evidence type="ECO:0000256" key="10">
    <source>
        <dbReference type="ARBA" id="ARBA00023163"/>
    </source>
</evidence>
<dbReference type="PROSITE" id="PS50944">
    <property type="entry name" value="HTH_DTXR"/>
    <property type="match status" value="1"/>
</dbReference>
<dbReference type="EMBL" id="JAPDOD010000029">
    <property type="protein sequence ID" value="MDA0163945.1"/>
    <property type="molecule type" value="Genomic_DNA"/>
</dbReference>
<keyword evidence="9" id="KW-0010">Activator</keyword>
<keyword evidence="8" id="KW-0238">DNA-binding</keyword>
<dbReference type="InterPro" id="IPR050536">
    <property type="entry name" value="DtxR_MntR_Metal-Reg"/>
</dbReference>
<dbReference type="GO" id="GO:0003700">
    <property type="term" value="F:DNA-binding transcription factor activity"/>
    <property type="evidence" value="ECO:0007669"/>
    <property type="project" value="InterPro"/>
</dbReference>
<evidence type="ECO:0000256" key="4">
    <source>
        <dbReference type="ARBA" id="ARBA00022490"/>
    </source>
</evidence>
<dbReference type="GO" id="GO:0003677">
    <property type="term" value="F:DNA binding"/>
    <property type="evidence" value="ECO:0007669"/>
    <property type="project" value="UniProtKB-KW"/>
</dbReference>
<reference evidence="14" key="1">
    <citation type="submission" date="2022-10" db="EMBL/GenBank/DDBJ databases">
        <title>The WGS of Solirubrobacter ginsenosidimutans DSM 21036.</title>
        <authorList>
            <person name="Jiang Z."/>
        </authorList>
    </citation>
    <scope>NUCLEOTIDE SEQUENCE</scope>
    <source>
        <strain evidence="14">DSM 21036</strain>
    </source>
</reference>
<name>A0A9X3MWH5_9ACTN</name>
<evidence type="ECO:0000313" key="15">
    <source>
        <dbReference type="Proteomes" id="UP001149140"/>
    </source>
</evidence>
<evidence type="ECO:0000313" key="14">
    <source>
        <dbReference type="EMBL" id="MDA0163945.1"/>
    </source>
</evidence>
<dbReference type="InterPro" id="IPR036390">
    <property type="entry name" value="WH_DNA-bd_sf"/>
</dbReference>
<dbReference type="Pfam" id="PF01325">
    <property type="entry name" value="Fe_dep_repress"/>
    <property type="match status" value="1"/>
</dbReference>
<keyword evidence="6" id="KW-0408">Iron</keyword>
<dbReference type="InterPro" id="IPR022687">
    <property type="entry name" value="HTH_DTXR"/>
</dbReference>
<dbReference type="SMART" id="SM00899">
    <property type="entry name" value="FeoA"/>
    <property type="match status" value="1"/>
</dbReference>
<sequence>MATRETEFSSAVEDYAKAIYALQEGEEPVGITAIAHRVSVTPASASGMVRKLDELGLVTHERYRGVRLTETGTRLALQMIRHHRLLELYLAESLGVPWDRVHQEAEVLEHVLSKELEALIAAKLGNPTHDPHGDPIPDADLVLPVERTACLSTLEPGEEATVVRISDAEPEMLRYLAAREIVPGTHLRVIDKQPFGGPLFVEVAGATHALGGQLATSMRVRTS</sequence>
<dbReference type="PANTHER" id="PTHR33238">
    <property type="entry name" value="IRON (METAL) DEPENDENT REPRESSOR, DTXR FAMILY"/>
    <property type="match status" value="1"/>
</dbReference>
<keyword evidence="7" id="KW-0805">Transcription regulation</keyword>
<evidence type="ECO:0000256" key="7">
    <source>
        <dbReference type="ARBA" id="ARBA00023015"/>
    </source>
</evidence>
<dbReference type="Pfam" id="PF02742">
    <property type="entry name" value="Fe_dep_repr_C"/>
    <property type="match status" value="1"/>
</dbReference>
<evidence type="ECO:0000256" key="8">
    <source>
        <dbReference type="ARBA" id="ARBA00023125"/>
    </source>
</evidence>
<evidence type="ECO:0000256" key="11">
    <source>
        <dbReference type="ARBA" id="ARBA00023211"/>
    </source>
</evidence>
<comment type="subcellular location">
    <subcellularLocation>
        <location evidence="1">Cytoplasm</location>
    </subcellularLocation>
</comment>
<keyword evidence="15" id="KW-1185">Reference proteome</keyword>
<keyword evidence="10" id="KW-0804">Transcription</keyword>
<evidence type="ECO:0000256" key="9">
    <source>
        <dbReference type="ARBA" id="ARBA00023159"/>
    </source>
</evidence>
<dbReference type="SMART" id="SM00529">
    <property type="entry name" value="HTH_DTXR"/>
    <property type="match status" value="1"/>
</dbReference>
<dbReference type="SUPFAM" id="SSF47979">
    <property type="entry name" value="Iron-dependent repressor protein, dimerization domain"/>
    <property type="match status" value="1"/>
</dbReference>
<accession>A0A9X3MWH5</accession>
<dbReference type="PANTHER" id="PTHR33238:SF11">
    <property type="entry name" value="TRANSCRIPTIONAL REGULATOR MNTR"/>
    <property type="match status" value="1"/>
</dbReference>
<comment type="similarity">
    <text evidence="2">Belongs to the DtxR/MntR family.</text>
</comment>